<keyword evidence="5" id="KW-1185">Reference proteome</keyword>
<dbReference type="InterPro" id="IPR023346">
    <property type="entry name" value="Lysozyme-like_dom_sf"/>
</dbReference>
<dbReference type="SUPFAM" id="SSF53955">
    <property type="entry name" value="Lysozyme-like"/>
    <property type="match status" value="1"/>
</dbReference>
<gene>
    <name evidence="4" type="ORF">AXW67_17790</name>
</gene>
<accession>A0A176Z1W9</accession>
<organism evidence="4 5">
    <name type="scientific">Bradyrhizobium neotropicale</name>
    <dbReference type="NCBI Taxonomy" id="1497615"/>
    <lineage>
        <taxon>Bacteria</taxon>
        <taxon>Pseudomonadati</taxon>
        <taxon>Pseudomonadota</taxon>
        <taxon>Alphaproteobacteria</taxon>
        <taxon>Hyphomicrobiales</taxon>
        <taxon>Nitrobacteraceae</taxon>
        <taxon>Bradyrhizobium</taxon>
    </lineage>
</organism>
<evidence type="ECO:0000256" key="2">
    <source>
        <dbReference type="ARBA" id="ARBA00009387"/>
    </source>
</evidence>
<comment type="similarity">
    <text evidence="2">Belongs to the virb1 family.</text>
</comment>
<dbReference type="Gene3D" id="1.10.530.10">
    <property type="match status" value="1"/>
</dbReference>
<reference evidence="4 5" key="1">
    <citation type="submission" date="2016-02" db="EMBL/GenBank/DDBJ databases">
        <title>Draft genome sequence of the strain BR 10247T Bradyrhizobium neotropicale isolated from nodules of Centrolobium paraense.</title>
        <authorList>
            <person name="Simoes-Araujo J.L."/>
            <person name="Barauna A.C."/>
            <person name="Silva K."/>
            <person name="Zilli J.E."/>
        </authorList>
    </citation>
    <scope>NUCLEOTIDE SEQUENCE [LARGE SCALE GENOMIC DNA]</scope>
    <source>
        <strain evidence="4 5">BR 10247</strain>
    </source>
</reference>
<comment type="caution">
    <text evidence="4">The sequence shown here is derived from an EMBL/GenBank/DDBJ whole genome shotgun (WGS) entry which is preliminary data.</text>
</comment>
<evidence type="ECO:0000313" key="5">
    <source>
        <dbReference type="Proteomes" id="UP000077173"/>
    </source>
</evidence>
<feature type="domain" description="Transglycosylase SLT" evidence="3">
    <location>
        <begin position="30"/>
        <end position="129"/>
    </location>
</feature>
<dbReference type="PANTHER" id="PTHR37423:SF2">
    <property type="entry name" value="MEMBRANE-BOUND LYTIC MUREIN TRANSGLYCOSYLASE C"/>
    <property type="match status" value="1"/>
</dbReference>
<proteinExistence type="inferred from homology"/>
<evidence type="ECO:0000313" key="4">
    <source>
        <dbReference type="EMBL" id="OAF14616.1"/>
    </source>
</evidence>
<dbReference type="PANTHER" id="PTHR37423">
    <property type="entry name" value="SOLUBLE LYTIC MUREIN TRANSGLYCOSYLASE-RELATED"/>
    <property type="match status" value="1"/>
</dbReference>
<evidence type="ECO:0000259" key="3">
    <source>
        <dbReference type="Pfam" id="PF01464"/>
    </source>
</evidence>
<sequence>MICNGVALAETEFAGQPAKDQANNVLAPFIVEASLRFEVPVRWISSVIRLESAGNARAKSPKGAMGLMQIMPATWADLRLRYELGNDPYDARDNILAGTAYLAELRDRYGAPGAFAAYNAGPARYERHLAGEPLSAETQAYVANLAALVGVEFTFGRSAGQLSWTVAPLFVTQSERKSIPDWQRARSVANSVIASSDVHALSSIVPKRASLFIERSDVGGSQ</sequence>
<dbReference type="AlphaFoldDB" id="A0A176Z1W9"/>
<dbReference type="Pfam" id="PF01464">
    <property type="entry name" value="SLT"/>
    <property type="match status" value="1"/>
</dbReference>
<dbReference type="InterPro" id="IPR008258">
    <property type="entry name" value="Transglycosylase_SLT_dom_1"/>
</dbReference>
<evidence type="ECO:0000256" key="1">
    <source>
        <dbReference type="ARBA" id="ARBA00007734"/>
    </source>
</evidence>
<dbReference type="CDD" id="cd00254">
    <property type="entry name" value="LT-like"/>
    <property type="match status" value="1"/>
</dbReference>
<dbReference type="Proteomes" id="UP000077173">
    <property type="component" value="Unassembled WGS sequence"/>
</dbReference>
<protein>
    <recommendedName>
        <fullName evidence="3">Transglycosylase SLT domain-containing protein</fullName>
    </recommendedName>
</protein>
<name>A0A176Z1W9_9BRAD</name>
<dbReference type="EMBL" id="LSEF01000070">
    <property type="protein sequence ID" value="OAF14616.1"/>
    <property type="molecule type" value="Genomic_DNA"/>
</dbReference>
<comment type="similarity">
    <text evidence="1">Belongs to the transglycosylase Slt family.</text>
</comment>